<proteinExistence type="predicted"/>
<dbReference type="AlphaFoldDB" id="A0AAV4FH84"/>
<gene>
    <name evidence="1" type="ORF">ElyMa_002108800</name>
</gene>
<accession>A0AAV4FH84</accession>
<organism evidence="1 2">
    <name type="scientific">Elysia marginata</name>
    <dbReference type="NCBI Taxonomy" id="1093978"/>
    <lineage>
        <taxon>Eukaryota</taxon>
        <taxon>Metazoa</taxon>
        <taxon>Spiralia</taxon>
        <taxon>Lophotrochozoa</taxon>
        <taxon>Mollusca</taxon>
        <taxon>Gastropoda</taxon>
        <taxon>Heterobranchia</taxon>
        <taxon>Euthyneura</taxon>
        <taxon>Panpulmonata</taxon>
        <taxon>Sacoglossa</taxon>
        <taxon>Placobranchoidea</taxon>
        <taxon>Plakobranchidae</taxon>
        <taxon>Elysia</taxon>
    </lineage>
</organism>
<reference evidence="1 2" key="1">
    <citation type="journal article" date="2021" name="Elife">
        <title>Chloroplast acquisition without the gene transfer in kleptoplastic sea slugs, Plakobranchus ocellatus.</title>
        <authorList>
            <person name="Maeda T."/>
            <person name="Takahashi S."/>
            <person name="Yoshida T."/>
            <person name="Shimamura S."/>
            <person name="Takaki Y."/>
            <person name="Nagai Y."/>
            <person name="Toyoda A."/>
            <person name="Suzuki Y."/>
            <person name="Arimoto A."/>
            <person name="Ishii H."/>
            <person name="Satoh N."/>
            <person name="Nishiyama T."/>
            <person name="Hasebe M."/>
            <person name="Maruyama T."/>
            <person name="Minagawa J."/>
            <person name="Obokata J."/>
            <person name="Shigenobu S."/>
        </authorList>
    </citation>
    <scope>NUCLEOTIDE SEQUENCE [LARGE SCALE GENOMIC DNA]</scope>
</reference>
<name>A0AAV4FH84_9GAST</name>
<sequence length="93" mass="10696">MRQHLPNARIRTSPDTQINLLQWLKVYPMCHYGRRLGDHKIVSMTCQRPSTLATSCNEALDTRGGSAHRWWRSYSATVAEATVRIVLITTRLM</sequence>
<dbReference type="EMBL" id="BMAT01004340">
    <property type="protein sequence ID" value="GFR72130.1"/>
    <property type="molecule type" value="Genomic_DNA"/>
</dbReference>
<keyword evidence="2" id="KW-1185">Reference proteome</keyword>
<comment type="caution">
    <text evidence="1">The sequence shown here is derived from an EMBL/GenBank/DDBJ whole genome shotgun (WGS) entry which is preliminary data.</text>
</comment>
<evidence type="ECO:0000313" key="2">
    <source>
        <dbReference type="Proteomes" id="UP000762676"/>
    </source>
</evidence>
<dbReference type="Proteomes" id="UP000762676">
    <property type="component" value="Unassembled WGS sequence"/>
</dbReference>
<evidence type="ECO:0000313" key="1">
    <source>
        <dbReference type="EMBL" id="GFR72130.1"/>
    </source>
</evidence>
<protein>
    <submittedName>
        <fullName evidence="1">Uncharacterized protein</fullName>
    </submittedName>
</protein>